<keyword evidence="1" id="KW-1133">Transmembrane helix</keyword>
<dbReference type="EMBL" id="JADCKL010000014">
    <property type="protein sequence ID" value="MBE5064131.1"/>
    <property type="molecule type" value="Genomic_DNA"/>
</dbReference>
<feature type="transmembrane region" description="Helical" evidence="1">
    <location>
        <begin position="12"/>
        <end position="33"/>
    </location>
</feature>
<keyword evidence="3" id="KW-1185">Reference proteome</keyword>
<proteinExistence type="predicted"/>
<accession>A0ABR9RMB6</accession>
<evidence type="ECO:0000313" key="3">
    <source>
        <dbReference type="Proteomes" id="UP000758652"/>
    </source>
</evidence>
<gene>
    <name evidence="2" type="ORF">INF30_12790</name>
</gene>
<dbReference type="Proteomes" id="UP000758652">
    <property type="component" value="Unassembled WGS sequence"/>
</dbReference>
<feature type="transmembrane region" description="Helical" evidence="1">
    <location>
        <begin position="216"/>
        <end position="237"/>
    </location>
</feature>
<name>A0ABR9RMB6_9FIRM</name>
<evidence type="ECO:0000313" key="2">
    <source>
        <dbReference type="EMBL" id="MBE5064131.1"/>
    </source>
</evidence>
<feature type="transmembrane region" description="Helical" evidence="1">
    <location>
        <begin position="139"/>
        <end position="161"/>
    </location>
</feature>
<comment type="caution">
    <text evidence="2">The sequence shown here is derived from an EMBL/GenBank/DDBJ whole genome shotgun (WGS) entry which is preliminary data.</text>
</comment>
<feature type="transmembrane region" description="Helical" evidence="1">
    <location>
        <begin position="78"/>
        <end position="104"/>
    </location>
</feature>
<dbReference type="RefSeq" id="WP_226395510.1">
    <property type="nucleotide sequence ID" value="NZ_JADCKL010000014.1"/>
</dbReference>
<keyword evidence="1" id="KW-0812">Transmembrane</keyword>
<sequence>MKKILKYQCFDLAKALVVYYLVILLIISLAVIGMNVAGGTERSGLGFSSEFFCLIVGLCMFREYFYLFMQNGVSRKKIFAGACMCLVILSAVMSAMDVLALYILEALPAANVSYMTISSTLYSGYVNNAGPVLRLLVELVISFLVMYVFFVVGYLISICFYRSPKPGKIGIAVGLPLLVVGGMPVLMVAFPEVFARLMSFFLFIMGYSDTSSGNPFIGMVTLIVLSLVITGLSYRAVKGAQI</sequence>
<evidence type="ECO:0000256" key="1">
    <source>
        <dbReference type="SAM" id="Phobius"/>
    </source>
</evidence>
<feature type="transmembrane region" description="Helical" evidence="1">
    <location>
        <begin position="45"/>
        <end position="66"/>
    </location>
</feature>
<reference evidence="2 3" key="1">
    <citation type="submission" date="2020-10" db="EMBL/GenBank/DDBJ databases">
        <title>ChiBAC.</title>
        <authorList>
            <person name="Zenner C."/>
            <person name="Hitch T.C.A."/>
            <person name="Clavel T."/>
        </authorList>
    </citation>
    <scope>NUCLEOTIDE SEQUENCE [LARGE SCALE GENOMIC DNA]</scope>
    <source>
        <strain evidence="2 3">DSM 108991</strain>
    </source>
</reference>
<keyword evidence="1" id="KW-0472">Membrane</keyword>
<organism evidence="2 3">
    <name type="scientific">Claveliimonas monacensis</name>
    <dbReference type="NCBI Taxonomy" id="2779351"/>
    <lineage>
        <taxon>Bacteria</taxon>
        <taxon>Bacillati</taxon>
        <taxon>Bacillota</taxon>
        <taxon>Clostridia</taxon>
        <taxon>Lachnospirales</taxon>
        <taxon>Lachnospiraceae</taxon>
        <taxon>Claveliimonas</taxon>
    </lineage>
</organism>
<protein>
    <recommendedName>
        <fullName evidence="4">ABC-2 family transporter protein</fullName>
    </recommendedName>
</protein>
<evidence type="ECO:0008006" key="4">
    <source>
        <dbReference type="Google" id="ProtNLM"/>
    </source>
</evidence>
<feature type="transmembrane region" description="Helical" evidence="1">
    <location>
        <begin position="173"/>
        <end position="204"/>
    </location>
</feature>